<protein>
    <submittedName>
        <fullName evidence="1">Invasion protein IalB</fullName>
    </submittedName>
</protein>
<dbReference type="Proteomes" id="UP000823773">
    <property type="component" value="Unassembled WGS sequence"/>
</dbReference>
<name>A0ACC5T4E5_ENSAD</name>
<sequence>MTRNSIRHLGLTSTSLAIAVGVALYLVPELASSTPSGAAPVTAGHDDPAPQRFQLAQAQTESRTAGGKAASSLPGGASSLNETYQDWSVACVQDTSAKRCVLSQVQAQQNGQRLLAIELNAPSANSVSGTLVLPFGLALEPGVTFQIDDKPAMQPVHFHTCLPVGCLVSVTFDTPTLVALRAGAALRVKAVAVGGAAAPLSISLQGFGTALDRVATLAR</sequence>
<comment type="caution">
    <text evidence="1">The sequence shown here is derived from an EMBL/GenBank/DDBJ whole genome shotgun (WGS) entry which is preliminary data.</text>
</comment>
<evidence type="ECO:0000313" key="2">
    <source>
        <dbReference type="Proteomes" id="UP000823773"/>
    </source>
</evidence>
<proteinExistence type="predicted"/>
<keyword evidence="2" id="KW-1185">Reference proteome</keyword>
<reference evidence="1" key="1">
    <citation type="submission" date="2021-03" db="EMBL/GenBank/DDBJ databases">
        <title>Genomic Encyclopedia of Type Strains, Phase IV (KMG-IV): sequencing the most valuable type-strain genomes for metagenomic binning, comparative biology and taxonomic classification.</title>
        <authorList>
            <person name="Goeker M."/>
        </authorList>
    </citation>
    <scope>NUCLEOTIDE SEQUENCE</scope>
    <source>
        <strain evidence="1">DSM 18131</strain>
    </source>
</reference>
<evidence type="ECO:0000313" key="1">
    <source>
        <dbReference type="EMBL" id="MBP1876000.1"/>
    </source>
</evidence>
<dbReference type="EMBL" id="JAGGJR010000014">
    <property type="protein sequence ID" value="MBP1876000.1"/>
    <property type="molecule type" value="Genomic_DNA"/>
</dbReference>
<organism evidence="1 2">
    <name type="scientific">Ensifer adhaerens</name>
    <name type="common">Sinorhizobium morelense</name>
    <dbReference type="NCBI Taxonomy" id="106592"/>
    <lineage>
        <taxon>Bacteria</taxon>
        <taxon>Pseudomonadati</taxon>
        <taxon>Pseudomonadota</taxon>
        <taxon>Alphaproteobacteria</taxon>
        <taxon>Hyphomicrobiales</taxon>
        <taxon>Rhizobiaceae</taxon>
        <taxon>Sinorhizobium/Ensifer group</taxon>
        <taxon>Ensifer</taxon>
    </lineage>
</organism>
<accession>A0ACC5T4E5</accession>
<gene>
    <name evidence="1" type="ORF">J2Z19_005749</name>
</gene>